<evidence type="ECO:0000256" key="1">
    <source>
        <dbReference type="SAM" id="SignalP"/>
    </source>
</evidence>
<gene>
    <name evidence="2" type="ORF">CKO28_22975</name>
</gene>
<dbReference type="EMBL" id="NRRL01000125">
    <property type="protein sequence ID" value="MBK1670882.1"/>
    <property type="molecule type" value="Genomic_DNA"/>
</dbReference>
<dbReference type="InterPro" id="IPR036249">
    <property type="entry name" value="Thioredoxin-like_sf"/>
</dbReference>
<keyword evidence="3" id="KW-1185">Reference proteome</keyword>
<dbReference type="RefSeq" id="WP_200343328.1">
    <property type="nucleotide sequence ID" value="NZ_NRRL01000125.1"/>
</dbReference>
<dbReference type="InterPro" id="IPR010634">
    <property type="entry name" value="DUF1223"/>
</dbReference>
<name>A0ABS1DLQ6_9PROT</name>
<keyword evidence="1" id="KW-0732">Signal</keyword>
<organism evidence="2 3">
    <name type="scientific">Rhodovibrio sodomensis</name>
    <dbReference type="NCBI Taxonomy" id="1088"/>
    <lineage>
        <taxon>Bacteria</taxon>
        <taxon>Pseudomonadati</taxon>
        <taxon>Pseudomonadota</taxon>
        <taxon>Alphaproteobacteria</taxon>
        <taxon>Rhodospirillales</taxon>
        <taxon>Rhodovibrionaceae</taxon>
        <taxon>Rhodovibrio</taxon>
    </lineage>
</organism>
<proteinExistence type="predicted"/>
<dbReference type="SUPFAM" id="SSF52833">
    <property type="entry name" value="Thioredoxin-like"/>
    <property type="match status" value="1"/>
</dbReference>
<accession>A0ABS1DLQ6</accession>
<sequence>MTRHVLLFALAVLLLPLARAAQADDARPVVVELFTSQGCSSCPPADRLLGEIKDRPGVIALSLHVDYWDYIGWEDPYGKARHTGRQQAYKRQLELDYVYTPQIVVDGRLQVIGSRRSAVLDRIDRARGRPPIVRPRLDGGTAVIPAAEVAAGARVWLVTFDARHATQVGDGENAGDRLVNHNVVRSWRDLGAYTGARREIPLDVAEARAAGRSGCALLVQREGTGEILGAAMMTFEGS</sequence>
<comment type="caution">
    <text evidence="2">The sequence shown here is derived from an EMBL/GenBank/DDBJ whole genome shotgun (WGS) entry which is preliminary data.</text>
</comment>
<evidence type="ECO:0008006" key="4">
    <source>
        <dbReference type="Google" id="ProtNLM"/>
    </source>
</evidence>
<protein>
    <recommendedName>
        <fullName evidence="4">DUF1223 domain-containing protein</fullName>
    </recommendedName>
</protein>
<dbReference type="Pfam" id="PF06764">
    <property type="entry name" value="DUF1223"/>
    <property type="match status" value="1"/>
</dbReference>
<feature type="chain" id="PRO_5046227218" description="DUF1223 domain-containing protein" evidence="1">
    <location>
        <begin position="24"/>
        <end position="238"/>
    </location>
</feature>
<reference evidence="2 3" key="1">
    <citation type="journal article" date="2020" name="Microorganisms">
        <title>Osmotic Adaptation and Compatible Solute Biosynthesis of Phototrophic Bacteria as Revealed from Genome Analyses.</title>
        <authorList>
            <person name="Imhoff J.F."/>
            <person name="Rahn T."/>
            <person name="Kunzel S."/>
            <person name="Keller A."/>
            <person name="Neulinger S.C."/>
        </authorList>
    </citation>
    <scope>NUCLEOTIDE SEQUENCE [LARGE SCALE GENOMIC DNA]</scope>
    <source>
        <strain evidence="2 3">DSM 9895</strain>
    </source>
</reference>
<dbReference type="PANTHER" id="PTHR36057:SF1">
    <property type="entry name" value="LIPOPROTEIN LIPID ATTACHMENT SITE-LIKE PROTEIN, PUTATIVE (DUF1223)-RELATED"/>
    <property type="match status" value="1"/>
</dbReference>
<feature type="signal peptide" evidence="1">
    <location>
        <begin position="1"/>
        <end position="23"/>
    </location>
</feature>
<dbReference type="Proteomes" id="UP001296873">
    <property type="component" value="Unassembled WGS sequence"/>
</dbReference>
<evidence type="ECO:0000313" key="2">
    <source>
        <dbReference type="EMBL" id="MBK1670882.1"/>
    </source>
</evidence>
<dbReference type="PANTHER" id="PTHR36057">
    <property type="match status" value="1"/>
</dbReference>
<evidence type="ECO:0000313" key="3">
    <source>
        <dbReference type="Proteomes" id="UP001296873"/>
    </source>
</evidence>